<keyword evidence="2" id="KW-1185">Reference proteome</keyword>
<organism evidence="1 2">
    <name type="scientific">Dermacentor silvarum</name>
    <name type="common">Tick</name>
    <dbReference type="NCBI Taxonomy" id="543639"/>
    <lineage>
        <taxon>Eukaryota</taxon>
        <taxon>Metazoa</taxon>
        <taxon>Ecdysozoa</taxon>
        <taxon>Arthropoda</taxon>
        <taxon>Chelicerata</taxon>
        <taxon>Arachnida</taxon>
        <taxon>Acari</taxon>
        <taxon>Parasitiformes</taxon>
        <taxon>Ixodida</taxon>
        <taxon>Ixodoidea</taxon>
        <taxon>Ixodidae</taxon>
        <taxon>Rhipicephalinae</taxon>
        <taxon>Dermacentor</taxon>
    </lineage>
</organism>
<dbReference type="Proteomes" id="UP000821865">
    <property type="component" value="Chromosome 1"/>
</dbReference>
<evidence type="ECO:0000313" key="1">
    <source>
        <dbReference type="EMBL" id="KAH7981193.1"/>
    </source>
</evidence>
<comment type="caution">
    <text evidence="1">The sequence shown here is derived from an EMBL/GenBank/DDBJ whole genome shotgun (WGS) entry which is preliminary data.</text>
</comment>
<reference evidence="1" key="1">
    <citation type="submission" date="2020-05" db="EMBL/GenBank/DDBJ databases">
        <title>Large-scale comparative analyses of tick genomes elucidate their genetic diversity and vector capacities.</title>
        <authorList>
            <person name="Jia N."/>
            <person name="Wang J."/>
            <person name="Shi W."/>
            <person name="Du L."/>
            <person name="Sun Y."/>
            <person name="Zhan W."/>
            <person name="Jiang J."/>
            <person name="Wang Q."/>
            <person name="Zhang B."/>
            <person name="Ji P."/>
            <person name="Sakyi L.B."/>
            <person name="Cui X."/>
            <person name="Yuan T."/>
            <person name="Jiang B."/>
            <person name="Yang W."/>
            <person name="Lam T.T.-Y."/>
            <person name="Chang Q."/>
            <person name="Ding S."/>
            <person name="Wang X."/>
            <person name="Zhu J."/>
            <person name="Ruan X."/>
            <person name="Zhao L."/>
            <person name="Wei J."/>
            <person name="Que T."/>
            <person name="Du C."/>
            <person name="Cheng J."/>
            <person name="Dai P."/>
            <person name="Han X."/>
            <person name="Huang E."/>
            <person name="Gao Y."/>
            <person name="Liu J."/>
            <person name="Shao H."/>
            <person name="Ye R."/>
            <person name="Li L."/>
            <person name="Wei W."/>
            <person name="Wang X."/>
            <person name="Wang C."/>
            <person name="Yang T."/>
            <person name="Huo Q."/>
            <person name="Li W."/>
            <person name="Guo W."/>
            <person name="Chen H."/>
            <person name="Zhou L."/>
            <person name="Ni X."/>
            <person name="Tian J."/>
            <person name="Zhou Y."/>
            <person name="Sheng Y."/>
            <person name="Liu T."/>
            <person name="Pan Y."/>
            <person name="Xia L."/>
            <person name="Li J."/>
            <person name="Zhao F."/>
            <person name="Cao W."/>
        </authorList>
    </citation>
    <scope>NUCLEOTIDE SEQUENCE</scope>
    <source>
        <strain evidence="1">Dsil-2018</strain>
    </source>
</reference>
<sequence>MLTSSNQYLRPEFLSPLPTTFVVHDGVEPVDVMRVDEVGHFSPVDVRLCRAQSARTNLSGVNYCRLRSQQARKLDAKKSPLALLAQTCSNIGADNPNIKPIIPPLEKPKDQDKSKGKSSSLSSSSTSSSSQLDDKPSFKPYESAKKEDSASNGDVGGGKKSPSSSSKSPPRVASSSPAASIASSGKASPTASEGGHSKSDASSCSATAITTTTSSSSSTPSSQNTLSGLGYGGAAALGLDLARDKDALSQLTSLSAAYKGLNPLANCCSPLLAGHLPGSVDGSFPGAALASQALKLGGYPVGSPLSPYVGYARVKTAGGGTSLVPVCRDPFCTNCQMSMQSAQLGVCPSGCTQCSHDRLGQSLGLNPGLVPPGMGSGGLGSPLYPGAAAAHSMLTRPNVCSWMVGDTYCGKRFSTSEELLQHLRTHTNLSVTDSSALPLLSPSLSVPSVSLSAAAAACHLHYSTAPSLTTPAGLRRTYPTSLSPVGSLSARYHPYKPPIPTFPGTPFAPLPHPSLGMYYSPYGLYGQRLGPPVHP</sequence>
<protein>
    <submittedName>
        <fullName evidence="1">Uncharacterized protein</fullName>
    </submittedName>
</protein>
<name>A0ACB8E3X0_DERSI</name>
<proteinExistence type="predicted"/>
<accession>A0ACB8E3X0</accession>
<dbReference type="EMBL" id="CM023470">
    <property type="protein sequence ID" value="KAH7981193.1"/>
    <property type="molecule type" value="Genomic_DNA"/>
</dbReference>
<gene>
    <name evidence="1" type="ORF">HPB49_022288</name>
</gene>
<evidence type="ECO:0000313" key="2">
    <source>
        <dbReference type="Proteomes" id="UP000821865"/>
    </source>
</evidence>